<dbReference type="HAMAP" id="MF_00360">
    <property type="entry name" value="Ribosomal_bS6"/>
    <property type="match status" value="1"/>
</dbReference>
<evidence type="ECO:0000313" key="10">
    <source>
        <dbReference type="Proteomes" id="UP000092731"/>
    </source>
</evidence>
<keyword evidence="2 6" id="KW-0689">Ribosomal protein</keyword>
<evidence type="ECO:0000313" key="8">
    <source>
        <dbReference type="EMBL" id="GAT78725.1"/>
    </source>
</evidence>
<dbReference type="RefSeq" id="WP_011155366.1">
    <property type="nucleotide sequence ID" value="NZ_BDDK01000029.1"/>
</dbReference>
<evidence type="ECO:0000256" key="5">
    <source>
        <dbReference type="ARBA" id="ARBA00035294"/>
    </source>
</evidence>
<protein>
    <recommendedName>
        <fullName evidence="5 6">Small ribosomal subunit protein bS6</fullName>
    </recommendedName>
</protein>
<dbReference type="InterPro" id="IPR020814">
    <property type="entry name" value="Ribosomal_S6_plastid/chlpt"/>
</dbReference>
<dbReference type="SUPFAM" id="SSF54995">
    <property type="entry name" value="Ribosomal protein S6"/>
    <property type="match status" value="1"/>
</dbReference>
<keyword evidence="6" id="KW-0699">rRNA-binding</keyword>
<evidence type="ECO:0000256" key="3">
    <source>
        <dbReference type="ARBA" id="ARBA00023274"/>
    </source>
</evidence>
<comment type="similarity">
    <text evidence="1 6">Belongs to the bacterial ribosomal protein bS6 family.</text>
</comment>
<dbReference type="Gene3D" id="3.30.70.60">
    <property type="match status" value="1"/>
</dbReference>
<dbReference type="GO" id="GO:0003735">
    <property type="term" value="F:structural constituent of ribosome"/>
    <property type="evidence" value="ECO:0007669"/>
    <property type="project" value="InterPro"/>
</dbReference>
<dbReference type="Proteomes" id="UP000092731">
    <property type="component" value="Unassembled WGS sequence"/>
</dbReference>
<dbReference type="AlphaFoldDB" id="A0A161M0H9"/>
<keyword evidence="6" id="KW-0694">RNA-binding</keyword>
<dbReference type="CDD" id="cd00473">
    <property type="entry name" value="bS6"/>
    <property type="match status" value="1"/>
</dbReference>
<proteinExistence type="inferred from homology"/>
<dbReference type="GeneID" id="33058049"/>
<reference evidence="7" key="1">
    <citation type="journal article" date="2016" name="Genome Announc.">
        <title>Draft Genome Sequences of Three Strains of Ehrlichia ruminantium, a Tick-Borne Pathogen of Ruminants, Isolated from Zimbabwe, The Gambia, and Ghana.</title>
        <authorList>
            <person name="Nakao R."/>
            <person name="Jongejan F."/>
            <person name="Sugimoto C."/>
        </authorList>
    </citation>
    <scope>NUCLEOTIDE SEQUENCE</scope>
    <source>
        <strain evidence="7">Kerr Seringe</strain>
        <strain evidence="8">Pokoase 417</strain>
    </source>
</reference>
<evidence type="ECO:0000313" key="7">
    <source>
        <dbReference type="EMBL" id="GAT77571.1"/>
    </source>
</evidence>
<dbReference type="EMBL" id="BDDM01000293">
    <property type="protein sequence ID" value="GAT78725.1"/>
    <property type="molecule type" value="Genomic_DNA"/>
</dbReference>
<dbReference type="GO" id="GO:0005840">
    <property type="term" value="C:ribosome"/>
    <property type="evidence" value="ECO:0007669"/>
    <property type="project" value="UniProtKB-KW"/>
</dbReference>
<dbReference type="GO" id="GO:1990904">
    <property type="term" value="C:ribonucleoprotein complex"/>
    <property type="evidence" value="ECO:0007669"/>
    <property type="project" value="UniProtKB-KW"/>
</dbReference>
<reference evidence="9 10" key="2">
    <citation type="submission" date="2016-05" db="EMBL/GenBank/DDBJ databases">
        <title>Draft genome sequences of four strains of Ehrlichia ruminantium, a tick-borne pathogen of ruminants, isolated from Zimbabwe, The Gambia and Ghana.</title>
        <authorList>
            <person name="Nakao R."/>
            <person name="Jongejan F."/>
            <person name="Sugimoto C."/>
        </authorList>
    </citation>
    <scope>NUCLEOTIDE SEQUENCE [LARGE SCALE GENOMIC DNA]</scope>
    <source>
        <strain evidence="9">Kerr Seringe</strain>
        <strain evidence="10">Pokoase 417</strain>
    </source>
</reference>
<dbReference type="EMBL" id="BDDL01000090">
    <property type="protein sequence ID" value="GAT77571.1"/>
    <property type="molecule type" value="Genomic_DNA"/>
</dbReference>
<evidence type="ECO:0000313" key="9">
    <source>
        <dbReference type="Proteomes" id="UP000092677"/>
    </source>
</evidence>
<dbReference type="Proteomes" id="UP000092677">
    <property type="component" value="Unassembled WGS sequence"/>
</dbReference>
<dbReference type="Pfam" id="PF01250">
    <property type="entry name" value="Ribosomal_S6"/>
    <property type="match status" value="1"/>
</dbReference>
<sequence>MPLYEFTFIAQQGLTQYELEGLVKGLSSLLTKNGAELLKYEYWGLLDFAYAIDKMNKGHYCMMYIRSSSTSMDEFKRKVRLNEDVLRFLCLKRDKLPEGDSLMVQASQA</sequence>
<organism evidence="7 9">
    <name type="scientific">Ehrlichia ruminantium</name>
    <name type="common">heartwater rickettsia</name>
    <name type="synonym">Cowdria ruminantium</name>
    <dbReference type="NCBI Taxonomy" id="779"/>
    <lineage>
        <taxon>Bacteria</taxon>
        <taxon>Pseudomonadati</taxon>
        <taxon>Pseudomonadota</taxon>
        <taxon>Alphaproteobacteria</taxon>
        <taxon>Rickettsiales</taxon>
        <taxon>Anaplasmataceae</taxon>
        <taxon>Ehrlichia</taxon>
    </lineage>
</organism>
<dbReference type="GO" id="GO:0006412">
    <property type="term" value="P:translation"/>
    <property type="evidence" value="ECO:0007669"/>
    <property type="project" value="UniProtKB-UniRule"/>
</dbReference>
<keyword evidence="3 6" id="KW-0687">Ribonucleoprotein</keyword>
<evidence type="ECO:0000256" key="2">
    <source>
        <dbReference type="ARBA" id="ARBA00022980"/>
    </source>
</evidence>
<evidence type="ECO:0000256" key="1">
    <source>
        <dbReference type="ARBA" id="ARBA00009512"/>
    </source>
</evidence>
<dbReference type="InterPro" id="IPR014717">
    <property type="entry name" value="Transl_elong_EF1B/ribsomal_bS6"/>
</dbReference>
<dbReference type="PANTHER" id="PTHR21011">
    <property type="entry name" value="MITOCHONDRIAL 28S RIBOSOMAL PROTEIN S6"/>
    <property type="match status" value="1"/>
</dbReference>
<dbReference type="OMA" id="AYPIQHK"/>
<evidence type="ECO:0000256" key="4">
    <source>
        <dbReference type="ARBA" id="ARBA00035104"/>
    </source>
</evidence>
<dbReference type="InterPro" id="IPR035980">
    <property type="entry name" value="Ribosomal_bS6_sf"/>
</dbReference>
<comment type="function">
    <text evidence="4 6">Binds together with bS18 to 16S ribosomal RNA.</text>
</comment>
<dbReference type="GO" id="GO:0005737">
    <property type="term" value="C:cytoplasm"/>
    <property type="evidence" value="ECO:0007669"/>
    <property type="project" value="UniProtKB-ARBA"/>
</dbReference>
<name>A0A161M0H9_EHRRU</name>
<dbReference type="InterPro" id="IPR000529">
    <property type="entry name" value="Ribosomal_bS6"/>
</dbReference>
<comment type="caution">
    <text evidence="7">The sequence shown here is derived from an EMBL/GenBank/DDBJ whole genome shotgun (WGS) entry which is preliminary data.</text>
</comment>
<gene>
    <name evidence="6 7" type="primary">rpsF</name>
    <name evidence="7" type="ORF">EHRUM2_07980</name>
    <name evidence="8" type="ORF">EHRUM3_09550</name>
</gene>
<dbReference type="NCBIfam" id="TIGR00166">
    <property type="entry name" value="S6"/>
    <property type="match status" value="1"/>
</dbReference>
<dbReference type="SMR" id="A0A161M0H9"/>
<dbReference type="STRING" id="779.GCA_002019755_00770"/>
<evidence type="ECO:0000256" key="6">
    <source>
        <dbReference type="HAMAP-Rule" id="MF_00360"/>
    </source>
</evidence>
<dbReference type="PANTHER" id="PTHR21011:SF1">
    <property type="entry name" value="SMALL RIBOSOMAL SUBUNIT PROTEIN BS6M"/>
    <property type="match status" value="1"/>
</dbReference>
<accession>A0A161M0H9</accession>
<dbReference type="GO" id="GO:0070181">
    <property type="term" value="F:small ribosomal subunit rRNA binding"/>
    <property type="evidence" value="ECO:0007669"/>
    <property type="project" value="TreeGrafter"/>
</dbReference>